<accession>A0ABT8AX20</accession>
<feature type="region of interest" description="Disordered" evidence="1">
    <location>
        <begin position="1"/>
        <end position="23"/>
    </location>
</feature>
<comment type="caution">
    <text evidence="2">The sequence shown here is derived from an EMBL/GenBank/DDBJ whole genome shotgun (WGS) entry which is preliminary data.</text>
</comment>
<dbReference type="RefSeq" id="WP_238284799.1">
    <property type="nucleotide sequence ID" value="NZ_BPQS01000001.1"/>
</dbReference>
<feature type="compositionally biased region" description="Basic and acidic residues" evidence="1">
    <location>
        <begin position="1"/>
        <end position="18"/>
    </location>
</feature>
<feature type="region of interest" description="Disordered" evidence="1">
    <location>
        <begin position="51"/>
        <end position="78"/>
    </location>
</feature>
<proteinExistence type="predicted"/>
<name>A0ABT8AX20_9HYPH</name>
<evidence type="ECO:0000313" key="2">
    <source>
        <dbReference type="EMBL" id="MDN3574524.1"/>
    </source>
</evidence>
<sequence length="78" mass="8294">MPLNIRSEELKPRAEKLASRAGVSKAEAARIALTNALDRQYRGSDALPARIGGFRTRASSPKSGPEADEAFDDGPNVA</sequence>
<dbReference type="Proteomes" id="UP001244297">
    <property type="component" value="Unassembled WGS sequence"/>
</dbReference>
<evidence type="ECO:0000256" key="1">
    <source>
        <dbReference type="SAM" id="MobiDB-lite"/>
    </source>
</evidence>
<dbReference type="Pfam" id="PF07704">
    <property type="entry name" value="PSK_trans_fac"/>
    <property type="match status" value="1"/>
</dbReference>
<dbReference type="InterPro" id="IPR011660">
    <property type="entry name" value="VapB-like"/>
</dbReference>
<evidence type="ECO:0000313" key="3">
    <source>
        <dbReference type="Proteomes" id="UP001244297"/>
    </source>
</evidence>
<dbReference type="EMBL" id="JAUFPT010000102">
    <property type="protein sequence ID" value="MDN3574524.1"/>
    <property type="molecule type" value="Genomic_DNA"/>
</dbReference>
<keyword evidence="3" id="KW-1185">Reference proteome</keyword>
<protein>
    <submittedName>
        <fullName evidence="2">Type II toxin-antitoxin system VapB family antitoxin</fullName>
    </submittedName>
</protein>
<organism evidence="2 3">
    <name type="scientific">Methylobacterium longum</name>
    <dbReference type="NCBI Taxonomy" id="767694"/>
    <lineage>
        <taxon>Bacteria</taxon>
        <taxon>Pseudomonadati</taxon>
        <taxon>Pseudomonadota</taxon>
        <taxon>Alphaproteobacteria</taxon>
        <taxon>Hyphomicrobiales</taxon>
        <taxon>Methylobacteriaceae</taxon>
        <taxon>Methylobacterium</taxon>
    </lineage>
</organism>
<gene>
    <name evidence="2" type="ORF">QWZ18_28440</name>
</gene>
<reference evidence="3" key="1">
    <citation type="journal article" date="2019" name="Int. J. Syst. Evol. Microbiol.">
        <title>The Global Catalogue of Microorganisms (GCM) 10K type strain sequencing project: providing services to taxonomists for standard genome sequencing and annotation.</title>
        <authorList>
            <consortium name="The Broad Institute Genomics Platform"/>
            <consortium name="The Broad Institute Genome Sequencing Center for Infectious Disease"/>
            <person name="Wu L."/>
            <person name="Ma J."/>
        </authorList>
    </citation>
    <scope>NUCLEOTIDE SEQUENCE [LARGE SCALE GENOMIC DNA]</scope>
    <source>
        <strain evidence="3">CECT 7806</strain>
    </source>
</reference>